<dbReference type="AlphaFoldDB" id="A0A4R0MIV0"/>
<sequence length="110" mass="12806">MKKLLMLLLLVFTVTAVHAQKTVVYQQMSPRLNKKTVEGIITETYVTQRKGLTFIWFRLGNDTLVHVWKKHLDTTKMKVGAKTTFRSIKRLQGNLWRKEKSEIPLPPKAN</sequence>
<keyword evidence="3" id="KW-1185">Reference proteome</keyword>
<reference evidence="2 3" key="1">
    <citation type="submission" date="2019-02" db="EMBL/GenBank/DDBJ databases">
        <title>Pedobacter sp. RP-1-13 sp. nov., isolated from Arctic soil.</title>
        <authorList>
            <person name="Dahal R.H."/>
        </authorList>
    </citation>
    <scope>NUCLEOTIDE SEQUENCE [LARGE SCALE GENOMIC DNA]</scope>
    <source>
        <strain evidence="2 3">RP-1-13</strain>
    </source>
</reference>
<feature type="chain" id="PRO_5020858422" evidence="1">
    <location>
        <begin position="20"/>
        <end position="110"/>
    </location>
</feature>
<dbReference type="EMBL" id="SJSK01000010">
    <property type="protein sequence ID" value="TCC86495.1"/>
    <property type="molecule type" value="Genomic_DNA"/>
</dbReference>
<proteinExistence type="predicted"/>
<gene>
    <name evidence="2" type="ORF">EZ428_23825</name>
</gene>
<comment type="caution">
    <text evidence="2">The sequence shown here is derived from an EMBL/GenBank/DDBJ whole genome shotgun (WGS) entry which is preliminary data.</text>
</comment>
<accession>A0A4R0MIV0</accession>
<feature type="signal peptide" evidence="1">
    <location>
        <begin position="1"/>
        <end position="19"/>
    </location>
</feature>
<protein>
    <submittedName>
        <fullName evidence="2">Uncharacterized protein</fullName>
    </submittedName>
</protein>
<evidence type="ECO:0000313" key="2">
    <source>
        <dbReference type="EMBL" id="TCC86495.1"/>
    </source>
</evidence>
<dbReference type="Proteomes" id="UP000292884">
    <property type="component" value="Unassembled WGS sequence"/>
</dbReference>
<dbReference type="OrthoDB" id="766568at2"/>
<organism evidence="2 3">
    <name type="scientific">Pedobacter frigiditerrae</name>
    <dbReference type="NCBI Taxonomy" id="2530452"/>
    <lineage>
        <taxon>Bacteria</taxon>
        <taxon>Pseudomonadati</taxon>
        <taxon>Bacteroidota</taxon>
        <taxon>Sphingobacteriia</taxon>
        <taxon>Sphingobacteriales</taxon>
        <taxon>Sphingobacteriaceae</taxon>
        <taxon>Pedobacter</taxon>
    </lineage>
</organism>
<evidence type="ECO:0000313" key="3">
    <source>
        <dbReference type="Proteomes" id="UP000292884"/>
    </source>
</evidence>
<keyword evidence="1" id="KW-0732">Signal</keyword>
<dbReference type="RefSeq" id="WP_131555841.1">
    <property type="nucleotide sequence ID" value="NZ_SJSK01000010.1"/>
</dbReference>
<name>A0A4R0MIV0_9SPHI</name>
<evidence type="ECO:0000256" key="1">
    <source>
        <dbReference type="SAM" id="SignalP"/>
    </source>
</evidence>